<evidence type="ECO:0000256" key="1">
    <source>
        <dbReference type="ARBA" id="ARBA00007323"/>
    </source>
</evidence>
<dbReference type="PANTHER" id="PTHR11639:SF118">
    <property type="entry name" value="PROTEIN S100"/>
    <property type="match status" value="1"/>
</dbReference>
<keyword evidence="8" id="KW-1185">Reference proteome</keyword>
<feature type="domain" description="EF-hand" evidence="6">
    <location>
        <begin position="42"/>
        <end position="77"/>
    </location>
</feature>
<dbReference type="GO" id="GO:0046914">
    <property type="term" value="F:transition metal ion binding"/>
    <property type="evidence" value="ECO:0007669"/>
    <property type="project" value="InterPro"/>
</dbReference>
<dbReference type="InterPro" id="IPR001751">
    <property type="entry name" value="S100/CaBP7/8-like_CS"/>
</dbReference>
<dbReference type="CDD" id="cd00213">
    <property type="entry name" value="S-100"/>
    <property type="match status" value="1"/>
</dbReference>
<evidence type="ECO:0000256" key="3">
    <source>
        <dbReference type="ARBA" id="ARBA00022737"/>
    </source>
</evidence>
<evidence type="ECO:0000259" key="6">
    <source>
        <dbReference type="PROSITE" id="PS50222"/>
    </source>
</evidence>
<dbReference type="InterPro" id="IPR034325">
    <property type="entry name" value="S-100_dom"/>
</dbReference>
<reference evidence="7" key="1">
    <citation type="submission" date="2020-03" db="EMBL/GenBank/DDBJ databases">
        <authorList>
            <person name="Weist P."/>
        </authorList>
    </citation>
    <scope>NUCLEOTIDE SEQUENCE</scope>
</reference>
<dbReference type="FunFam" id="1.10.238.10:FF:000044">
    <property type="entry name" value="Protein S100"/>
    <property type="match status" value="1"/>
</dbReference>
<dbReference type="PROSITE" id="PS00018">
    <property type="entry name" value="EF_HAND_1"/>
    <property type="match status" value="1"/>
</dbReference>
<dbReference type="SUPFAM" id="SSF47473">
    <property type="entry name" value="EF-hand"/>
    <property type="match status" value="1"/>
</dbReference>
<dbReference type="PROSITE" id="PS00303">
    <property type="entry name" value="S100_CABP"/>
    <property type="match status" value="1"/>
</dbReference>
<evidence type="ECO:0000313" key="7">
    <source>
        <dbReference type="EMBL" id="CAB1441429.1"/>
    </source>
</evidence>
<comment type="similarity">
    <text evidence="1 5">Belongs to the S-100 family.</text>
</comment>
<gene>
    <name evidence="7" type="ORF">PLEPLA_LOCUS29202</name>
</gene>
<evidence type="ECO:0000313" key="8">
    <source>
        <dbReference type="Proteomes" id="UP001153269"/>
    </source>
</evidence>
<comment type="caution">
    <text evidence="7">The sequence shown here is derived from an EMBL/GenBank/DDBJ whole genome shotgun (WGS) entry which is preliminary data.</text>
</comment>
<keyword evidence="4 5" id="KW-0106">Calcium</keyword>
<dbReference type="PANTHER" id="PTHR11639">
    <property type="entry name" value="S100 CALCIUM-BINDING PROTEIN"/>
    <property type="match status" value="1"/>
</dbReference>
<evidence type="ECO:0000256" key="2">
    <source>
        <dbReference type="ARBA" id="ARBA00022723"/>
    </source>
</evidence>
<dbReference type="InterPro" id="IPR018247">
    <property type="entry name" value="EF_Hand_1_Ca_BS"/>
</dbReference>
<proteinExistence type="inferred from homology"/>
<evidence type="ECO:0000256" key="5">
    <source>
        <dbReference type="RuleBase" id="RU361184"/>
    </source>
</evidence>
<dbReference type="EMBL" id="CADEAL010002646">
    <property type="protein sequence ID" value="CAB1441429.1"/>
    <property type="molecule type" value="Genomic_DNA"/>
</dbReference>
<dbReference type="GO" id="GO:0005737">
    <property type="term" value="C:cytoplasm"/>
    <property type="evidence" value="ECO:0007669"/>
    <property type="project" value="TreeGrafter"/>
</dbReference>
<dbReference type="GO" id="GO:0005509">
    <property type="term" value="F:calcium ion binding"/>
    <property type="evidence" value="ECO:0007669"/>
    <property type="project" value="InterPro"/>
</dbReference>
<dbReference type="InterPro" id="IPR011992">
    <property type="entry name" value="EF-hand-dom_pair"/>
</dbReference>
<protein>
    <recommendedName>
        <fullName evidence="5">Protein S100</fullName>
    </recommendedName>
    <alternativeName>
        <fullName evidence="5">S100 calcium-binding protein</fullName>
    </alternativeName>
</protein>
<keyword evidence="3" id="KW-0677">Repeat</keyword>
<dbReference type="InterPro" id="IPR002048">
    <property type="entry name" value="EF_hand_dom"/>
</dbReference>
<dbReference type="AlphaFoldDB" id="A0A9N7UXP9"/>
<name>A0A9N7UXP9_PLEPL</name>
<evidence type="ECO:0000256" key="4">
    <source>
        <dbReference type="ARBA" id="ARBA00022837"/>
    </source>
</evidence>
<dbReference type="InterPro" id="IPR013787">
    <property type="entry name" value="S100_Ca-bd_sub"/>
</dbReference>
<keyword evidence="2 5" id="KW-0479">Metal-binding</keyword>
<organism evidence="7 8">
    <name type="scientific">Pleuronectes platessa</name>
    <name type="common">European plaice</name>
    <dbReference type="NCBI Taxonomy" id="8262"/>
    <lineage>
        <taxon>Eukaryota</taxon>
        <taxon>Metazoa</taxon>
        <taxon>Chordata</taxon>
        <taxon>Craniata</taxon>
        <taxon>Vertebrata</taxon>
        <taxon>Euteleostomi</taxon>
        <taxon>Actinopterygii</taxon>
        <taxon>Neopterygii</taxon>
        <taxon>Teleostei</taxon>
        <taxon>Neoteleostei</taxon>
        <taxon>Acanthomorphata</taxon>
        <taxon>Carangaria</taxon>
        <taxon>Pleuronectiformes</taxon>
        <taxon>Pleuronectoidei</taxon>
        <taxon>Pleuronectidae</taxon>
        <taxon>Pleuronectes</taxon>
    </lineage>
</organism>
<dbReference type="Proteomes" id="UP001153269">
    <property type="component" value="Unassembled WGS sequence"/>
</dbReference>
<dbReference type="Pfam" id="PF01023">
    <property type="entry name" value="S_100"/>
    <property type="match status" value="1"/>
</dbReference>
<dbReference type="Gene3D" id="1.10.238.10">
    <property type="entry name" value="EF-hand"/>
    <property type="match status" value="1"/>
</dbReference>
<dbReference type="SMART" id="SM01394">
    <property type="entry name" value="S_100"/>
    <property type="match status" value="1"/>
</dbReference>
<sequence length="87" mass="9971">MVLLISAFHRYSGKEGDDLSLNRGELKDLLENELKEMLGKSNDKAAIDRIFKDLDGNEDNKVDFAEYVALVCSLTQMCHEFFVTRKK</sequence>
<accession>A0A9N7UXP9</accession>
<dbReference type="GO" id="GO:0048306">
    <property type="term" value="F:calcium-dependent protein binding"/>
    <property type="evidence" value="ECO:0007669"/>
    <property type="project" value="TreeGrafter"/>
</dbReference>
<dbReference type="PROSITE" id="PS50222">
    <property type="entry name" value="EF_HAND_2"/>
    <property type="match status" value="1"/>
</dbReference>